<feature type="transmembrane region" description="Helical" evidence="5">
    <location>
        <begin position="193"/>
        <end position="212"/>
    </location>
</feature>
<dbReference type="VEuPathDB" id="PiroplasmaDB:TA05100"/>
<proteinExistence type="predicted"/>
<feature type="transmembrane region" description="Helical" evidence="5">
    <location>
        <begin position="273"/>
        <end position="295"/>
    </location>
</feature>
<accession>A0A3B0NGH3</accession>
<comment type="subcellular location">
    <subcellularLocation>
        <location evidence="1">Membrane</location>
        <topology evidence="1">Multi-pass membrane protein</topology>
    </subcellularLocation>
</comment>
<feature type="transmembrane region" description="Helical" evidence="5">
    <location>
        <begin position="331"/>
        <end position="349"/>
    </location>
</feature>
<feature type="transmembrane region" description="Helical" evidence="5">
    <location>
        <begin position="166"/>
        <end position="186"/>
    </location>
</feature>
<feature type="transmembrane region" description="Helical" evidence="5">
    <location>
        <begin position="122"/>
        <end position="146"/>
    </location>
</feature>
<evidence type="ECO:0000313" key="8">
    <source>
        <dbReference type="EMBL" id="SVP93678.1"/>
    </source>
</evidence>
<evidence type="ECO:0000256" key="1">
    <source>
        <dbReference type="ARBA" id="ARBA00004141"/>
    </source>
</evidence>
<name>A0A3B0NGH3_THEAN</name>
<evidence type="ECO:0000259" key="6">
    <source>
        <dbReference type="Pfam" id="PF03151"/>
    </source>
</evidence>
<keyword evidence="2 5" id="KW-0812">Transmembrane</keyword>
<protein>
    <submittedName>
        <fullName evidence="8">Glucose-6-phosphate/phosphate translocator, putative</fullName>
    </submittedName>
</protein>
<evidence type="ECO:0000256" key="4">
    <source>
        <dbReference type="ARBA" id="ARBA00023136"/>
    </source>
</evidence>
<dbReference type="AlphaFoldDB" id="A0A3B0NGH3"/>
<dbReference type="EMBL" id="UIVT01000003">
    <property type="protein sequence ID" value="SVP93678.1"/>
    <property type="molecule type" value="Genomic_DNA"/>
</dbReference>
<evidence type="ECO:0000256" key="3">
    <source>
        <dbReference type="ARBA" id="ARBA00022989"/>
    </source>
</evidence>
<feature type="transmembrane region" description="Helical" evidence="5">
    <location>
        <begin position="232"/>
        <end position="252"/>
    </location>
</feature>
<dbReference type="InterPro" id="IPR004853">
    <property type="entry name" value="Sugar_P_trans_dom"/>
</dbReference>
<dbReference type="GO" id="GO:0016020">
    <property type="term" value="C:membrane"/>
    <property type="evidence" value="ECO:0007669"/>
    <property type="project" value="UniProtKB-SubCell"/>
</dbReference>
<feature type="transmembrane region" description="Helical" evidence="5">
    <location>
        <begin position="78"/>
        <end position="101"/>
    </location>
</feature>
<evidence type="ECO:0000313" key="7">
    <source>
        <dbReference type="EMBL" id="SVP92877.1"/>
    </source>
</evidence>
<dbReference type="InterPro" id="IPR050186">
    <property type="entry name" value="TPT_transporter"/>
</dbReference>
<sequence>MENPTKEPKGDYNYESNFSDLDTLLPPSAFPTKTEVLRKYVSFPNFSWRLASLFFGWYLLNVAYVIENKVILNLIPLPWTLSCLQLTVGWLFAVLFWATGFRTAPLLKSYKVFLKVFLPQGLCHLFVHLGAVVSMGIGAVSFTHVVKSAEPVVTALFSAIFLDDFLNLYAYLSLIPVVVGVALSSVKELNFSWVAFWFAMLSNAGSSLRSVFAKLTMKNKNDLGTNLTSSNIYMLLTLIASVGSVFLAFLSESTKWVPYWTNATLKMTNKEKYLVLFRTFFSCVCYFLCNEMSFICLGEVNQVSHAIANTLKRIVLISSSIVAFGYKITTLGYFGMTIAILGALAYSIFK</sequence>
<keyword evidence="4 5" id="KW-0472">Membrane</keyword>
<reference evidence="8" key="1">
    <citation type="submission" date="2018-07" db="EMBL/GenBank/DDBJ databases">
        <authorList>
            <person name="Quirk P.G."/>
            <person name="Krulwich T.A."/>
        </authorList>
    </citation>
    <scope>NUCLEOTIDE SEQUENCE</scope>
    <source>
        <strain evidence="8">Anand</strain>
    </source>
</reference>
<feature type="transmembrane region" description="Helical" evidence="5">
    <location>
        <begin position="46"/>
        <end position="66"/>
    </location>
</feature>
<organism evidence="8">
    <name type="scientific">Theileria annulata</name>
    <dbReference type="NCBI Taxonomy" id="5874"/>
    <lineage>
        <taxon>Eukaryota</taxon>
        <taxon>Sar</taxon>
        <taxon>Alveolata</taxon>
        <taxon>Apicomplexa</taxon>
        <taxon>Aconoidasida</taxon>
        <taxon>Piroplasmida</taxon>
        <taxon>Theileriidae</taxon>
        <taxon>Theileria</taxon>
    </lineage>
</organism>
<evidence type="ECO:0000256" key="2">
    <source>
        <dbReference type="ARBA" id="ARBA00022692"/>
    </source>
</evidence>
<dbReference type="Pfam" id="PF03151">
    <property type="entry name" value="TPT"/>
    <property type="match status" value="1"/>
</dbReference>
<evidence type="ECO:0000256" key="5">
    <source>
        <dbReference type="SAM" id="Phobius"/>
    </source>
</evidence>
<dbReference type="EMBL" id="UIVS01000003">
    <property type="protein sequence ID" value="SVP92877.1"/>
    <property type="molecule type" value="Genomic_DNA"/>
</dbReference>
<dbReference type="PANTHER" id="PTHR11132">
    <property type="entry name" value="SOLUTE CARRIER FAMILY 35"/>
    <property type="match status" value="1"/>
</dbReference>
<gene>
    <name evidence="8" type="ORF">TAT_000267100</name>
    <name evidence="7" type="ORF">TAV_000267500</name>
</gene>
<keyword evidence="3 5" id="KW-1133">Transmembrane helix</keyword>
<feature type="domain" description="Sugar phosphate transporter" evidence="6">
    <location>
        <begin position="49"/>
        <end position="347"/>
    </location>
</feature>